<keyword evidence="5" id="KW-1185">Reference proteome</keyword>
<dbReference type="PANTHER" id="PTHR16166:SF146">
    <property type="entry name" value="VACUOLAR PROTEIN SORTING-ASSOCIATED PROTEIN 13A-LIKE ISOFORM X1"/>
    <property type="match status" value="1"/>
</dbReference>
<gene>
    <name evidence="6" type="primary">LOC106815040</name>
</gene>
<evidence type="ECO:0000313" key="5">
    <source>
        <dbReference type="Proteomes" id="UP000695022"/>
    </source>
</evidence>
<dbReference type="PANTHER" id="PTHR16166">
    <property type="entry name" value="VACUOLAR PROTEIN SORTING-ASSOCIATED PROTEIN VPS13"/>
    <property type="match status" value="1"/>
</dbReference>
<reference evidence="6" key="1">
    <citation type="submission" date="2025-08" db="UniProtKB">
        <authorList>
            <consortium name="RefSeq"/>
        </authorList>
    </citation>
    <scope>IDENTIFICATION</scope>
</reference>
<name>A0ABM1ERY1_PRICU</name>
<evidence type="ECO:0000259" key="4">
    <source>
        <dbReference type="Pfam" id="PF25033"/>
    </source>
</evidence>
<dbReference type="RefSeq" id="XP_014674952.1">
    <property type="nucleotide sequence ID" value="XM_014819466.1"/>
</dbReference>
<evidence type="ECO:0000256" key="1">
    <source>
        <dbReference type="ARBA" id="ARBA00022448"/>
    </source>
</evidence>
<dbReference type="Pfam" id="PF12624">
    <property type="entry name" value="VPS13_N"/>
    <property type="match status" value="1"/>
</dbReference>
<feature type="domain" description="Chorein N-terminal" evidence="3">
    <location>
        <begin position="1"/>
        <end position="789"/>
    </location>
</feature>
<evidence type="ECO:0000313" key="6">
    <source>
        <dbReference type="RefSeq" id="XP_014674952.1"/>
    </source>
</evidence>
<dbReference type="InterPro" id="IPR026847">
    <property type="entry name" value="VPS13"/>
</dbReference>
<feature type="region of interest" description="Disordered" evidence="2">
    <location>
        <begin position="397"/>
        <end position="432"/>
    </location>
</feature>
<proteinExistence type="predicted"/>
<dbReference type="InterPro" id="IPR056747">
    <property type="entry name" value="VPS13-like_M"/>
</dbReference>
<protein>
    <submittedName>
        <fullName evidence="6">Vacuolar protein sorting-associated protein 13A-like</fullName>
    </submittedName>
</protein>
<accession>A0ABM1ERY1</accession>
<organism evidence="5 6">
    <name type="scientific">Priapulus caudatus</name>
    <name type="common">Priapulid worm</name>
    <dbReference type="NCBI Taxonomy" id="37621"/>
    <lineage>
        <taxon>Eukaryota</taxon>
        <taxon>Metazoa</taxon>
        <taxon>Ecdysozoa</taxon>
        <taxon>Scalidophora</taxon>
        <taxon>Priapulida</taxon>
        <taxon>Priapulimorpha</taxon>
        <taxon>Priapulimorphida</taxon>
        <taxon>Priapulidae</taxon>
        <taxon>Priapulus</taxon>
    </lineage>
</organism>
<dbReference type="Pfam" id="PF25033">
    <property type="entry name" value="VPS13_M"/>
    <property type="match status" value="1"/>
</dbReference>
<evidence type="ECO:0000259" key="3">
    <source>
        <dbReference type="Pfam" id="PF12624"/>
    </source>
</evidence>
<feature type="compositionally biased region" description="Acidic residues" evidence="2">
    <location>
        <begin position="421"/>
        <end position="431"/>
    </location>
</feature>
<sequence length="1680" mass="188438">MFEGVVASLLNKYLGKYIQDLDSENLNVGIFSGDVELYDLRLKPEALAELNLPIEVKAGFVGKLTLTIPWTQLYTAPVIVAVEELFVLAGPTTDREYDEAKEKQLARAHKRVILDRLEVLPTEERDPTFLEKLAATVINNLQIFIRNIHIRYEDTVTERKSPLAVGITLHNLSAETTNSKWKITQIESEATSIYKILKLEELTMYWMPLVAHDQLLSTVTDVTYWRELMRQSLVTHAFEGEKFDFVLKPLSAVAKVIMNKSEDTNVPKLLVDFVVPDMSLSIGRQQFLSLVSVLESFQMIEVNRQFRQYRPNVPPPHNSAKWWHYAYNSIVNEYIRPYSWERIRQHRARYRQYKELYKQRLHRLKDTELLVDLQRQEDQLDVPNILMAREQAKLEMSRTSPHRVRRVPPKPAASSWFGGGAEEEEEEEGEGGEVYVPAEVESAALWSKLSPEEKQVLCTAIGYAGDCDAAAAVRGARPAQYIEHKVNLTVANCTVALLNRGKDILVLSWCNLLCSLENRPAADAYRISARTESFLVEGASIEHDLVPVLTADNTVGTKGNRAPHVFSLDLEAKPTHVQADFAVSLLLEPVELVYHEHAMSELVGFLQLPTLALSEVRETAAGIAKEAVHYTKAGLLYAIETHKTVHFSVDIKSPYLVIPEYGTLQRGGTVLVIDIGRLRLDSHLQPKNASLEDATMTEIEERLYDKFSLSLSGLQVLFAYPGADWHSAQLEQESEMHIIPSLILQMNLFNSIKQDVTAMPKQKLFVTVPALKLNVSDEKLLLLLEFLRNIPLPSLSGYEDLDLTEVDAPLREIREPSVLLKKNTDMKYQPTLQQLRKMRTAVHCNSVASGRDQLDRARRRMPEDSGELFFSSSDVSEDEEDIGAKGHAIVDESATSSNAVQRLLRFVLGEFVVHVSRSVAHADKPYLMLRADRLRSDVALMAYGVAVHASLGGVQLVDKINTGSSGEYLEMASSRGSDGELISVVYRQVRTDCPDLKDAYNNTLRHLAVRFNSLSVVIDKTASMYLRRFIRGLKKKVFEEKKELPITSPAVPQPSELLKLKNVSSAIVQLSANIHLADVDMKLCDQKTEYAQVRLAGFEAGISLKKARTSVHLSLAGLTVNCCQPGSLYPDILTMEENSIFDFKYVSYHSRDVITRNRPIPVDHKLDVKVGRVRAIYLHRFTVELMNFFEPFLTKEDVTSAVVNVEQTAARQVRLARTTLATCLIGHKGVLNFAGSVEVVHTILEPIMFVVNMKHGLPPYHPQVLRWDVSGKLDLIKISLHHDDLKTLLAIQAENFAEGSNNNRVMSPSLRPSKKLKRDDIVQPSNMISEVITDDTEEEQEVYQLTNVKLSLEGIDITLVENSGDLINLEPASDFGQSLAQLVVDKFVMSAANFSDSSAEVKCTLEAISLLDVRPQETIVIRKIFSSHSGNMKFDSEMINVTCPPMIDLTFKQSKDKDMVFDLVMERMRCNISVPYLLAIATFFQKAQLPASTPAAVITPAPKSSLAGVSMAQKYFSYYPEEGGGSLAVFCNLKKSEMVLFANPDESHSKILVMRMELMVDYSNKATQDNLVASIGGLELLCCNYASRCPGYTVLEPCQIELTRCILSETSGVEMNVSLSAVNFHLSMTTITIVTDVLACLNSGKVRWGWRISIITQTFDSHRFTSNKNLTMWAVVGCFT</sequence>
<feature type="domain" description="VPS13-like middle region" evidence="4">
    <location>
        <begin position="1267"/>
        <end position="1629"/>
    </location>
</feature>
<dbReference type="InterPro" id="IPR026854">
    <property type="entry name" value="VPS13_N"/>
</dbReference>
<dbReference type="GeneID" id="106815040"/>
<keyword evidence="1" id="KW-0813">Transport</keyword>
<evidence type="ECO:0000256" key="2">
    <source>
        <dbReference type="SAM" id="MobiDB-lite"/>
    </source>
</evidence>
<dbReference type="Proteomes" id="UP000695022">
    <property type="component" value="Unplaced"/>
</dbReference>